<organism evidence="9 10">
    <name type="scientific">Streptococcus canis</name>
    <dbReference type="NCBI Taxonomy" id="1329"/>
    <lineage>
        <taxon>Bacteria</taxon>
        <taxon>Bacillati</taxon>
        <taxon>Bacillota</taxon>
        <taxon>Bacilli</taxon>
        <taxon>Lactobacillales</taxon>
        <taxon>Streptococcaceae</taxon>
        <taxon>Streptococcus</taxon>
    </lineage>
</organism>
<feature type="transmembrane region" description="Helical" evidence="8">
    <location>
        <begin position="295"/>
        <end position="314"/>
    </location>
</feature>
<comment type="similarity">
    <text evidence="2">Belongs to the autoinducer-2 exporter (AI-2E) (TC 2.A.86) family.</text>
</comment>
<dbReference type="PANTHER" id="PTHR21716:SF53">
    <property type="entry name" value="PERMEASE PERM-RELATED"/>
    <property type="match status" value="1"/>
</dbReference>
<keyword evidence="6 8" id="KW-1133">Transmembrane helix</keyword>
<dbReference type="AlphaFoldDB" id="A0AAE4Q6A0"/>
<feature type="transmembrane region" description="Helical" evidence="8">
    <location>
        <begin position="326"/>
        <end position="356"/>
    </location>
</feature>
<keyword evidence="5 8" id="KW-0812">Transmembrane</keyword>
<evidence type="ECO:0000256" key="4">
    <source>
        <dbReference type="ARBA" id="ARBA00022475"/>
    </source>
</evidence>
<evidence type="ECO:0000256" key="8">
    <source>
        <dbReference type="SAM" id="Phobius"/>
    </source>
</evidence>
<evidence type="ECO:0000256" key="6">
    <source>
        <dbReference type="ARBA" id="ARBA00022989"/>
    </source>
</evidence>
<evidence type="ECO:0000256" key="2">
    <source>
        <dbReference type="ARBA" id="ARBA00009773"/>
    </source>
</evidence>
<sequence>MKFEKKQVLYIGFAFVLCYAILANWENGTAIVITVYKTSLPFLYGAAGAYIVNIVMSAYEKAYMYAFRESPLVLKAKRGLCMLLAYLTFFILITWIISIVIPDLIASISTLTKFDTTTIKEVINNLEHNKLLARAIKYIGGDAKLTETITGYSQQLLKQFIGVLTNILTSVTIIASAIINLFISFVFSLYVLANKEDLCRQGNTLVDTYTGKYAQHIHYVVELLHHRFHGFFVSQTLEAMILGTLTAIGMFILQLPFAGTIGVLVAFTALIPVVGASIGAAIGFILIMTQSMSQAIVFIVFLIILQQIEGNFIYPRVVGGSIGLPAMWVLMAITIGASLRGIVGMIVAVPLAATLYQVVKDHIQKKQAIQKKQVS</sequence>
<feature type="transmembrane region" description="Helical" evidence="8">
    <location>
        <begin position="80"/>
        <end position="101"/>
    </location>
</feature>
<feature type="transmembrane region" description="Helical" evidence="8">
    <location>
        <begin position="263"/>
        <end position="288"/>
    </location>
</feature>
<feature type="transmembrane region" description="Helical" evidence="8">
    <location>
        <begin position="237"/>
        <end position="257"/>
    </location>
</feature>
<evidence type="ECO:0000256" key="5">
    <source>
        <dbReference type="ARBA" id="ARBA00022692"/>
    </source>
</evidence>
<evidence type="ECO:0000256" key="7">
    <source>
        <dbReference type="ARBA" id="ARBA00023136"/>
    </source>
</evidence>
<dbReference type="EMBL" id="JAGQEX010000028">
    <property type="protein sequence ID" value="MDV5977844.1"/>
    <property type="molecule type" value="Genomic_DNA"/>
</dbReference>
<comment type="subcellular location">
    <subcellularLocation>
        <location evidence="1">Cell membrane</location>
        <topology evidence="1">Multi-pass membrane protein</topology>
    </subcellularLocation>
</comment>
<dbReference type="GO" id="GO:0005886">
    <property type="term" value="C:plasma membrane"/>
    <property type="evidence" value="ECO:0007669"/>
    <property type="project" value="UniProtKB-SubCell"/>
</dbReference>
<name>A0AAE4Q6A0_STRCB</name>
<dbReference type="Pfam" id="PF01594">
    <property type="entry name" value="AI-2E_transport"/>
    <property type="match status" value="1"/>
</dbReference>
<keyword evidence="3" id="KW-0813">Transport</keyword>
<dbReference type="InterPro" id="IPR002549">
    <property type="entry name" value="AI-2E-like"/>
</dbReference>
<proteinExistence type="inferred from homology"/>
<feature type="transmembrane region" description="Helical" evidence="8">
    <location>
        <begin position="167"/>
        <end position="192"/>
    </location>
</feature>
<dbReference type="GO" id="GO:0055085">
    <property type="term" value="P:transmembrane transport"/>
    <property type="evidence" value="ECO:0007669"/>
    <property type="project" value="TreeGrafter"/>
</dbReference>
<dbReference type="RefSeq" id="WP_164227978.1">
    <property type="nucleotide sequence ID" value="NZ_BLKN01000010.1"/>
</dbReference>
<evidence type="ECO:0000256" key="1">
    <source>
        <dbReference type="ARBA" id="ARBA00004651"/>
    </source>
</evidence>
<accession>A0AAE4Q6A0</accession>
<evidence type="ECO:0000256" key="3">
    <source>
        <dbReference type="ARBA" id="ARBA00022448"/>
    </source>
</evidence>
<evidence type="ECO:0000313" key="9">
    <source>
        <dbReference type="EMBL" id="MDV5977844.1"/>
    </source>
</evidence>
<keyword evidence="7 8" id="KW-0472">Membrane</keyword>
<feature type="transmembrane region" description="Helical" evidence="8">
    <location>
        <begin position="40"/>
        <end position="59"/>
    </location>
</feature>
<protein>
    <submittedName>
        <fullName evidence="9">AI-2E family transporter</fullName>
    </submittedName>
</protein>
<reference evidence="9" key="1">
    <citation type="submission" date="2021-04" db="EMBL/GenBank/DDBJ databases">
        <title>Draft genomes of 20 S. canis strains.</title>
        <authorList>
            <person name="Pagnossin D."/>
            <person name="Weir W."/>
            <person name="Smith A."/>
            <person name="Ure R."/>
            <person name="Oravcova K."/>
        </authorList>
    </citation>
    <scope>NUCLEOTIDE SEQUENCE</scope>
    <source>
        <strain evidence="9">284</strain>
    </source>
</reference>
<gene>
    <name evidence="9" type="ORF">KB584_10385</name>
</gene>
<dbReference type="PANTHER" id="PTHR21716">
    <property type="entry name" value="TRANSMEMBRANE PROTEIN"/>
    <property type="match status" value="1"/>
</dbReference>
<evidence type="ECO:0000313" key="10">
    <source>
        <dbReference type="Proteomes" id="UP001186118"/>
    </source>
</evidence>
<comment type="caution">
    <text evidence="9">The sequence shown here is derived from an EMBL/GenBank/DDBJ whole genome shotgun (WGS) entry which is preliminary data.</text>
</comment>
<feature type="transmembrane region" description="Helical" evidence="8">
    <location>
        <begin position="7"/>
        <end position="25"/>
    </location>
</feature>
<dbReference type="Proteomes" id="UP001186118">
    <property type="component" value="Unassembled WGS sequence"/>
</dbReference>
<keyword evidence="4" id="KW-1003">Cell membrane</keyword>